<reference evidence="4" key="1">
    <citation type="journal article" date="2013" name="Stand. Genomic Sci.">
        <title>Complete genome sequence of Desulfocapsa sulfexigens, a marine deltaproteobacterium specialized in disproportionating inorganic sulfur compounds.</title>
        <authorList>
            <person name="Finster K.W."/>
            <person name="Kjeldsen K.U."/>
            <person name="Kube M."/>
            <person name="Reinhardt R."/>
            <person name="Mussmann M."/>
            <person name="Amann R."/>
            <person name="Schreiber L."/>
        </authorList>
    </citation>
    <scope>NUCLEOTIDE SEQUENCE [LARGE SCALE GENOMIC DNA]</scope>
    <source>
        <strain evidence="4">DSM 10523 / SB164P1</strain>
    </source>
</reference>
<name>M1NJX9_DESSD</name>
<keyword evidence="1" id="KW-0175">Coiled coil</keyword>
<evidence type="ECO:0000313" key="4">
    <source>
        <dbReference type="Proteomes" id="UP000011721"/>
    </source>
</evidence>
<dbReference type="InterPro" id="IPR027417">
    <property type="entry name" value="P-loop_NTPase"/>
</dbReference>
<feature type="coiled-coil region" evidence="1">
    <location>
        <begin position="306"/>
        <end position="413"/>
    </location>
</feature>
<dbReference type="EMBL" id="CP003985">
    <property type="protein sequence ID" value="AGF79889.1"/>
    <property type="molecule type" value="Genomic_DNA"/>
</dbReference>
<dbReference type="PANTHER" id="PTHR32114:SF2">
    <property type="entry name" value="ABC TRANSPORTER ABCH.3"/>
    <property type="match status" value="1"/>
</dbReference>
<evidence type="ECO:0000256" key="1">
    <source>
        <dbReference type="SAM" id="Coils"/>
    </source>
</evidence>
<evidence type="ECO:0000313" key="3">
    <source>
        <dbReference type="EMBL" id="AGF79889.1"/>
    </source>
</evidence>
<dbReference type="PANTHER" id="PTHR32114">
    <property type="entry name" value="ABC TRANSPORTER ABCH.3"/>
    <property type="match status" value="1"/>
</dbReference>
<protein>
    <submittedName>
        <fullName evidence="3">ATPase involved in DNA repair</fullName>
    </submittedName>
</protein>
<dbReference type="Pfam" id="PF13476">
    <property type="entry name" value="AAA_23"/>
    <property type="match status" value="1"/>
</dbReference>
<dbReference type="STRING" id="1167006.UWK_03372"/>
<dbReference type="AlphaFoldDB" id="M1NJX9"/>
<dbReference type="KEGG" id="dsf:UWK_03372"/>
<dbReference type="eggNOG" id="COG0419">
    <property type="taxonomic scope" value="Bacteria"/>
</dbReference>
<organism evidence="3 4">
    <name type="scientific">Desulfocapsa sulfexigens (strain DSM 10523 / SB164P1)</name>
    <dbReference type="NCBI Taxonomy" id="1167006"/>
    <lineage>
        <taxon>Bacteria</taxon>
        <taxon>Pseudomonadati</taxon>
        <taxon>Thermodesulfobacteriota</taxon>
        <taxon>Desulfobulbia</taxon>
        <taxon>Desulfobulbales</taxon>
        <taxon>Desulfocapsaceae</taxon>
        <taxon>Desulfocapsa</taxon>
    </lineage>
</organism>
<accession>M1NJX9</accession>
<gene>
    <name evidence="3" type="ordered locus">UWK_03372</name>
</gene>
<feature type="coiled-coil region" evidence="1">
    <location>
        <begin position="736"/>
        <end position="770"/>
    </location>
</feature>
<keyword evidence="4" id="KW-1185">Reference proteome</keyword>
<dbReference type="Pfam" id="PF13558">
    <property type="entry name" value="SbcC_Walker_B"/>
    <property type="match status" value="1"/>
</dbReference>
<dbReference type="HOGENOM" id="CLU_004785_1_0_7"/>
<feature type="domain" description="Rad50/SbcC-type AAA" evidence="2">
    <location>
        <begin position="5"/>
        <end position="210"/>
    </location>
</feature>
<dbReference type="GO" id="GO:0016887">
    <property type="term" value="F:ATP hydrolysis activity"/>
    <property type="evidence" value="ECO:0007669"/>
    <property type="project" value="InterPro"/>
</dbReference>
<sequence>MKILRIRFQNLNSLNGIWEIDFSAPAYSENSLFAIIGPTGAGKSTLLDALCLALYGATPRLGKITKTSNQIMSRHTGVCFAEVEFSTIRGRFRCHWSQHRSRQKSHGELQQPKHEITDASNNVLLESRIRNVASKIEEVTGMDFDRFTRSTLLAQGGFAAFLQASADQRAPILEQITGTEIYSRLSIKVHELRLSELNRLHELEQSLSHINLLSSEDEEQLQKRIREKNTAAEKIKMQVTNLRTQLSRARHIAKLETDHAAYVTELEALYTKKKEHAELLDTLGPALAAREIEPLYQAVEKLITSQKEAAKENDLLAEKRKNLEETKQKTILAINEAEKSLQQAEASRKTGLEQIRAVEKIDHLIQNIRNSLQEQTDNLNVQRKRHTKELSTLKTLEQNLLQAENEKNALETFFTGQAKDEKLLEEFAAIELSVQRVSELYLDLENMSKAKIAAKLAVGNKEQILRDLHTKKVAIQSHLLTASARHDEIQKNIADILQGSEFNDLQQKLFTTQTRQKSFQELTLFLEQLDSLTKQLTRSNEQLLTLATESKERKGKLSEENRKRAGKAQEVELLEKNLLLLARIQTLEQDRLQLKDNVPCPLCGSKTHPYHHGNVPSPSEEEKKLRFAEQELQVLLEQIEKLKHQEIIAAERKSSLAEQIKKTETEKTLATKAAEGLLSDLELPPLAEIHLERLQQESLQLNEDRKKLFADRELLEKLNKKIGSISTRKEEFRVTLQALEKDILTAEHTLTSAQTELRKLLQEEETLSASLITLSDTLRQKLQVYGDFVVERKHLSKILIELGQRITLWKTRKNEERNLAPKLLSLHSECGHQKTLCTEREKQITDQDALCSVTRKQLSDFQQQRLTLFGEKNTTEEEERLEQAVINRRKIHSQLQVKSGDIHRKITAVMTLQDRLQQDVIRMETDITTQQQLFLTALTKSSFSNTEEFIAARRSPQELLQVQNLQRKLQEKETELTTLIKEKLSSLQVEKEKHLCRETAAEIEPLLMESEKQLETLQEESVTAKEQLKRNSLDKGKSATQLIAIATQKKKVSSWNTLHMLIGSADGKKFRNFAQGLTFELMVHHANNHLRKMSDRYILTRDSIHPLDLNVIDTYQADEVRSTKNLSGGESFLVSLALSLGLSKMASHNVRVDSLFLDEGFGTLDEDALESALETLAQLRDENKLIGIISHVGALKERIPLQIEIIPGSRGKSTISGPGVSRGV</sequence>
<dbReference type="PATRIC" id="fig|1167006.5.peg.3630"/>
<feature type="coiled-coil region" evidence="1">
    <location>
        <begin position="1007"/>
        <end position="1034"/>
    </location>
</feature>
<dbReference type="SUPFAM" id="SSF52540">
    <property type="entry name" value="P-loop containing nucleoside triphosphate hydrolases"/>
    <property type="match status" value="1"/>
</dbReference>
<evidence type="ECO:0000259" key="2">
    <source>
        <dbReference type="Pfam" id="PF13476"/>
    </source>
</evidence>
<proteinExistence type="predicted"/>
<feature type="coiled-coil region" evidence="1">
    <location>
        <begin position="529"/>
        <end position="577"/>
    </location>
</feature>
<dbReference type="InterPro" id="IPR038729">
    <property type="entry name" value="Rad50/SbcC_AAA"/>
</dbReference>
<dbReference type="Proteomes" id="UP000011721">
    <property type="component" value="Chromosome"/>
</dbReference>
<dbReference type="Gene3D" id="3.40.50.300">
    <property type="entry name" value="P-loop containing nucleotide triphosphate hydrolases"/>
    <property type="match status" value="2"/>
</dbReference>
<dbReference type="RefSeq" id="WP_015405571.1">
    <property type="nucleotide sequence ID" value="NC_020304.1"/>
</dbReference>
<dbReference type="GO" id="GO:0006302">
    <property type="term" value="P:double-strand break repair"/>
    <property type="evidence" value="ECO:0007669"/>
    <property type="project" value="InterPro"/>
</dbReference>